<evidence type="ECO:0000259" key="4">
    <source>
        <dbReference type="Pfam" id="PF16679"/>
    </source>
</evidence>
<evidence type="ECO:0000256" key="1">
    <source>
        <dbReference type="ARBA" id="ARBA00008356"/>
    </source>
</evidence>
<feature type="region of interest" description="Disordered" evidence="3">
    <location>
        <begin position="345"/>
        <end position="370"/>
    </location>
</feature>
<feature type="region of interest" description="Disordered" evidence="3">
    <location>
        <begin position="1"/>
        <end position="134"/>
    </location>
</feature>
<feature type="domain" description="DNA replication factor Cdt1 C-terminal" evidence="4">
    <location>
        <begin position="375"/>
        <end position="475"/>
    </location>
</feature>
<dbReference type="Gene3D" id="1.10.10.1420">
    <property type="entry name" value="DNA replication factor Cdt1, C-terminal WH domain"/>
    <property type="match status" value="1"/>
</dbReference>
<dbReference type="InterPro" id="IPR032054">
    <property type="entry name" value="Cdt1_C"/>
</dbReference>
<dbReference type="Pfam" id="PF16679">
    <property type="entry name" value="CDT1_C"/>
    <property type="match status" value="1"/>
</dbReference>
<feature type="compositionally biased region" description="Basic residues" evidence="3">
    <location>
        <begin position="1"/>
        <end position="12"/>
    </location>
</feature>
<protein>
    <recommendedName>
        <fullName evidence="4">DNA replication factor Cdt1 C-terminal domain-containing protein</fullName>
    </recommendedName>
</protein>
<evidence type="ECO:0000313" key="5">
    <source>
        <dbReference type="EMBL" id="KAI1875366.1"/>
    </source>
</evidence>
<feature type="compositionally biased region" description="Low complexity" evidence="3">
    <location>
        <begin position="351"/>
        <end position="365"/>
    </location>
</feature>
<feature type="compositionally biased region" description="Polar residues" evidence="3">
    <location>
        <begin position="22"/>
        <end position="31"/>
    </location>
</feature>
<reference evidence="5" key="1">
    <citation type="submission" date="2021-03" db="EMBL/GenBank/DDBJ databases">
        <title>Revisited historic fungal species revealed as producer of novel bioactive compounds through whole genome sequencing and comparative genomics.</title>
        <authorList>
            <person name="Vignolle G.A."/>
            <person name="Hochenegger N."/>
            <person name="Mach R.L."/>
            <person name="Mach-Aigner A.R."/>
            <person name="Javad Rahimi M."/>
            <person name="Salim K.A."/>
            <person name="Chan C.M."/>
            <person name="Lim L.B.L."/>
            <person name="Cai F."/>
            <person name="Druzhinina I.S."/>
            <person name="U'Ren J.M."/>
            <person name="Derntl C."/>
        </authorList>
    </citation>
    <scope>NUCLEOTIDE SEQUENCE</scope>
    <source>
        <strain evidence="5">TUCIM 5799</strain>
    </source>
</reference>
<dbReference type="Pfam" id="PF26121">
    <property type="entry name" value="HTH_CDT1"/>
    <property type="match status" value="1"/>
</dbReference>
<proteinExistence type="inferred from homology"/>
<comment type="similarity">
    <text evidence="1">Belongs to the Cdt1 family.</text>
</comment>
<name>A0A9P9WR44_9PEZI</name>
<dbReference type="InterPro" id="IPR038090">
    <property type="entry name" value="Cdt1_C_WH_dom_sf"/>
</dbReference>
<comment type="caution">
    <text evidence="5">The sequence shown here is derived from an EMBL/GenBank/DDBJ whole genome shotgun (WGS) entry which is preliminary data.</text>
</comment>
<dbReference type="AlphaFoldDB" id="A0A9P9WR44"/>
<dbReference type="OrthoDB" id="341730at2759"/>
<feature type="compositionally biased region" description="Polar residues" evidence="3">
    <location>
        <begin position="125"/>
        <end position="134"/>
    </location>
</feature>
<dbReference type="Proteomes" id="UP000829685">
    <property type="component" value="Unassembled WGS sequence"/>
</dbReference>
<gene>
    <name evidence="5" type="ORF">JX265_004424</name>
</gene>
<evidence type="ECO:0000256" key="2">
    <source>
        <dbReference type="ARBA" id="ARBA00023306"/>
    </source>
</evidence>
<feature type="compositionally biased region" description="Basic residues" evidence="3">
    <location>
        <begin position="102"/>
        <end position="113"/>
    </location>
</feature>
<sequence length="504" mass="54184">MPAAVKRQRPAVRSKAAPPKQQAASSISTFARVSKSVGDSQTKKELASTPRKEASVTAITPASRKRKALAPTVEDADDSSADESPVPASLPRAAPREVLAAKRARGRQAKKSRPAPASLKRGRSPSLSDSDQSTINTDKLFKRLRLESSPSRASSPLTADTSVANTDVDSDIELSTTPTLPSEVLNLVDLHTAFLKALTLHYAHNGSHIPADLRELCPNVARSWGKKAVSEADIRICLGVLNMKLSSATFSLSDYGRGKICIEVDRAQVSGPLNEKQLNGTFYSNMESLWTHFLARGRRDVAEFIKSLPRASITVCESIAKASPVLAKGQKRLEELKQGITAKKLEKENKTAPTAAAAASPAGSPLTNPDGSKMSLLDRIRFKQMQKAAMPAGLSAAQMERRAALQRADEVAALIGMLSRASSSGMGRISFPMATMLEKLKDSFRMGISKDEGATCVRLIAKEVAPEWVMVVTIGGRENVVVETDRQLSKAEVSRRVQAAIARN</sequence>
<accession>A0A9P9WR44</accession>
<evidence type="ECO:0000256" key="3">
    <source>
        <dbReference type="SAM" id="MobiDB-lite"/>
    </source>
</evidence>
<keyword evidence="6" id="KW-1185">Reference proteome</keyword>
<evidence type="ECO:0000313" key="6">
    <source>
        <dbReference type="Proteomes" id="UP000829685"/>
    </source>
</evidence>
<keyword evidence="2" id="KW-0131">Cell cycle</keyword>
<feature type="compositionally biased region" description="Basic and acidic residues" evidence="3">
    <location>
        <begin position="41"/>
        <end position="54"/>
    </location>
</feature>
<dbReference type="EMBL" id="JAFIMR010000008">
    <property type="protein sequence ID" value="KAI1875366.1"/>
    <property type="molecule type" value="Genomic_DNA"/>
</dbReference>
<organism evidence="5 6">
    <name type="scientific">Neoarthrinium moseri</name>
    <dbReference type="NCBI Taxonomy" id="1658444"/>
    <lineage>
        <taxon>Eukaryota</taxon>
        <taxon>Fungi</taxon>
        <taxon>Dikarya</taxon>
        <taxon>Ascomycota</taxon>
        <taxon>Pezizomycotina</taxon>
        <taxon>Sordariomycetes</taxon>
        <taxon>Xylariomycetidae</taxon>
        <taxon>Amphisphaeriales</taxon>
        <taxon>Apiosporaceae</taxon>
        <taxon>Neoarthrinium</taxon>
    </lineage>
</organism>